<keyword evidence="3" id="KW-1185">Reference proteome</keyword>
<dbReference type="InterPro" id="IPR045850">
    <property type="entry name" value="TRM2_met"/>
</dbReference>
<gene>
    <name evidence="2" type="ORF">PCOR1329_LOCUS81598</name>
</gene>
<dbReference type="EMBL" id="CAUYUJ010021654">
    <property type="protein sequence ID" value="CAK0906180.1"/>
    <property type="molecule type" value="Genomic_DNA"/>
</dbReference>
<comment type="caution">
    <text evidence="2">The sequence shown here is derived from an EMBL/GenBank/DDBJ whole genome shotgun (WGS) entry which is preliminary data.</text>
</comment>
<evidence type="ECO:0000256" key="1">
    <source>
        <dbReference type="SAM" id="MobiDB-lite"/>
    </source>
</evidence>
<dbReference type="PANTHER" id="PTHR45904">
    <property type="entry name" value="TRNA (URACIL-5-)-METHYLTRANSFERASE"/>
    <property type="match status" value="1"/>
</dbReference>
<proteinExistence type="predicted"/>
<accession>A0ABN9Y160</accession>
<evidence type="ECO:0000313" key="3">
    <source>
        <dbReference type="Proteomes" id="UP001189429"/>
    </source>
</evidence>
<reference evidence="2" key="1">
    <citation type="submission" date="2023-10" db="EMBL/GenBank/DDBJ databases">
        <authorList>
            <person name="Chen Y."/>
            <person name="Shah S."/>
            <person name="Dougan E. K."/>
            <person name="Thang M."/>
            <person name="Chan C."/>
        </authorList>
    </citation>
    <scope>NUCLEOTIDE SEQUENCE [LARGE SCALE GENOMIC DNA]</scope>
</reference>
<organism evidence="2 3">
    <name type="scientific">Prorocentrum cordatum</name>
    <dbReference type="NCBI Taxonomy" id="2364126"/>
    <lineage>
        <taxon>Eukaryota</taxon>
        <taxon>Sar</taxon>
        <taxon>Alveolata</taxon>
        <taxon>Dinophyceae</taxon>
        <taxon>Prorocentrales</taxon>
        <taxon>Prorocentraceae</taxon>
        <taxon>Prorocentrum</taxon>
    </lineage>
</organism>
<dbReference type="PANTHER" id="PTHR45904:SF2">
    <property type="entry name" value="TRNA (URACIL-5-)-METHYLTRANSFERASE HOMOLOG A"/>
    <property type="match status" value="1"/>
</dbReference>
<protein>
    <submittedName>
        <fullName evidence="2">Uncharacterized protein</fullName>
    </submittedName>
</protein>
<name>A0ABN9Y160_9DINO</name>
<feature type="region of interest" description="Disordered" evidence="1">
    <location>
        <begin position="48"/>
        <end position="82"/>
    </location>
</feature>
<dbReference type="Proteomes" id="UP001189429">
    <property type="component" value="Unassembled WGS sequence"/>
</dbReference>
<evidence type="ECO:0000313" key="2">
    <source>
        <dbReference type="EMBL" id="CAK0906180.1"/>
    </source>
</evidence>
<sequence>MECDVALKKSFKQRSWGHAFVTVFRSDAPGFREKVDGLKFQDCPVSVSDSLWPKGGGKRKAGGDATHEDAKRPKVAGPEGGRVPLLKELRDRAKQHKRSSEGASIVQKAEPLVEYPYETQLAMKNTFVKTSVRTFTKLAAKRCEEVGRDPAVWLGRDWSLALKAPSGCCCPVEPPVGAPPESIAGWRNKCEFTIRAGPRQTR</sequence>
<feature type="compositionally biased region" description="Basic and acidic residues" evidence="1">
    <location>
        <begin position="61"/>
        <end position="72"/>
    </location>
</feature>